<proteinExistence type="predicted"/>
<organism evidence="1 2">
    <name type="scientific">Setaria viridis</name>
    <name type="common">Green bristlegrass</name>
    <name type="synonym">Setaria italica subsp. viridis</name>
    <dbReference type="NCBI Taxonomy" id="4556"/>
    <lineage>
        <taxon>Eukaryota</taxon>
        <taxon>Viridiplantae</taxon>
        <taxon>Streptophyta</taxon>
        <taxon>Embryophyta</taxon>
        <taxon>Tracheophyta</taxon>
        <taxon>Spermatophyta</taxon>
        <taxon>Magnoliopsida</taxon>
        <taxon>Liliopsida</taxon>
        <taxon>Poales</taxon>
        <taxon>Poaceae</taxon>
        <taxon>PACMAD clade</taxon>
        <taxon>Panicoideae</taxon>
        <taxon>Panicodae</taxon>
        <taxon>Paniceae</taxon>
        <taxon>Cenchrinae</taxon>
        <taxon>Setaria</taxon>
    </lineage>
</organism>
<evidence type="ECO:0000313" key="2">
    <source>
        <dbReference type="Proteomes" id="UP000298652"/>
    </source>
</evidence>
<dbReference type="Gramene" id="TKV97554">
    <property type="protein sequence ID" value="TKV97554"/>
    <property type="gene ID" value="SEVIR_9G502301v2"/>
</dbReference>
<reference evidence="1" key="1">
    <citation type="submission" date="2019-03" db="EMBL/GenBank/DDBJ databases">
        <title>WGS assembly of Setaria viridis.</title>
        <authorList>
            <person name="Huang P."/>
            <person name="Jenkins J."/>
            <person name="Grimwood J."/>
            <person name="Barry K."/>
            <person name="Healey A."/>
            <person name="Mamidi S."/>
            <person name="Sreedasyam A."/>
            <person name="Shu S."/>
            <person name="Feldman M."/>
            <person name="Wu J."/>
            <person name="Yu Y."/>
            <person name="Chen C."/>
            <person name="Johnson J."/>
            <person name="Rokhsar D."/>
            <person name="Baxter I."/>
            <person name="Schmutz J."/>
            <person name="Brutnell T."/>
            <person name="Kellogg E."/>
        </authorList>
    </citation>
    <scope>NUCLEOTIDE SEQUENCE [LARGE SCALE GENOMIC DNA]</scope>
</reference>
<dbReference type="AlphaFoldDB" id="A0A4U6T9S7"/>
<protein>
    <submittedName>
        <fullName evidence="1">Uncharacterized protein</fullName>
    </submittedName>
</protein>
<accession>A0A4U6T9S7</accession>
<dbReference type="Proteomes" id="UP000298652">
    <property type="component" value="Chromosome 9"/>
</dbReference>
<name>A0A4U6T9S7_SETVI</name>
<evidence type="ECO:0000313" key="1">
    <source>
        <dbReference type="EMBL" id="TKV97554.1"/>
    </source>
</evidence>
<sequence>MDGFDRVRGQAREARRRAAAVGRRAGHRGLHSCLFPVPTVNKITSLDAALQSRRWCT</sequence>
<dbReference type="EMBL" id="CM016560">
    <property type="protein sequence ID" value="TKV97554.1"/>
    <property type="molecule type" value="Genomic_DNA"/>
</dbReference>
<gene>
    <name evidence="1" type="ORF">SEVIR_9G502301v2</name>
</gene>
<keyword evidence="2" id="KW-1185">Reference proteome</keyword>